<evidence type="ECO:0000256" key="1">
    <source>
        <dbReference type="ARBA" id="ARBA00023002"/>
    </source>
</evidence>
<reference evidence="3" key="2">
    <citation type="journal article" date="2019" name="Curr. Biol.">
        <title>Chromatin organization in early land plants reveals an ancestral association between H3K27me3, transposons, and constitutive heterochromatin.</title>
        <authorList>
            <person name="Montgomery S.A."/>
            <person name="Tanizawa Y."/>
            <person name="Galik B."/>
            <person name="Wang N."/>
            <person name="Ito T."/>
            <person name="Mochizuki T."/>
            <person name="Akimcheva S."/>
            <person name="Bowman J."/>
            <person name="Cognat V."/>
            <person name="Drouard L."/>
            <person name="Ekker H."/>
            <person name="Houng S."/>
            <person name="Kohchi T."/>
            <person name="Lin S."/>
            <person name="Liu L.D."/>
            <person name="Nakamura Y."/>
            <person name="Valeeva L.R."/>
            <person name="Shakirov E.V."/>
            <person name="Shippen D.E."/>
            <person name="Wei W."/>
            <person name="Yagura M."/>
            <person name="Yamaoka S."/>
            <person name="Yamato K.T."/>
            <person name="Liu C."/>
            <person name="Berger F."/>
        </authorList>
    </citation>
    <scope>NUCLEOTIDE SEQUENCE [LARGE SCALE GENOMIC DNA]</scope>
    <source>
        <strain evidence="3">Tak-1</strain>
    </source>
</reference>
<dbReference type="EMBL" id="LVLJ01000455">
    <property type="protein sequence ID" value="OAE34132.1"/>
    <property type="molecule type" value="Genomic_DNA"/>
</dbReference>
<dbReference type="AlphaFoldDB" id="A0A176WPC2"/>
<feature type="domain" description="NADP-dependent oxidoreductase" evidence="2">
    <location>
        <begin position="22"/>
        <end position="304"/>
    </location>
</feature>
<accession>A0A176WPC2</accession>
<keyword evidence="1" id="KW-0560">Oxidoreductase</keyword>
<dbReference type="PANTHER" id="PTHR43625:SF40">
    <property type="entry name" value="ALDO-KETO REDUCTASE YAKC [NADP(+)]"/>
    <property type="match status" value="1"/>
</dbReference>
<name>A0A176WPC2_MARPO</name>
<dbReference type="Pfam" id="PF00248">
    <property type="entry name" value="Aldo_ket_red"/>
    <property type="match status" value="1"/>
</dbReference>
<gene>
    <name evidence="4" type="ORF">AXG93_2891s1570</name>
    <name evidence="3" type="ORF">Mp_6g14180</name>
</gene>
<dbReference type="Proteomes" id="UP001162541">
    <property type="component" value="Chromosome 6"/>
</dbReference>
<dbReference type="Gene3D" id="3.20.20.100">
    <property type="entry name" value="NADP-dependent oxidoreductase domain"/>
    <property type="match status" value="1"/>
</dbReference>
<dbReference type="InterPro" id="IPR036812">
    <property type="entry name" value="NAD(P)_OxRdtase_dom_sf"/>
</dbReference>
<organism evidence="4 5">
    <name type="scientific">Marchantia polymorpha subsp. ruderalis</name>
    <dbReference type="NCBI Taxonomy" id="1480154"/>
    <lineage>
        <taxon>Eukaryota</taxon>
        <taxon>Viridiplantae</taxon>
        <taxon>Streptophyta</taxon>
        <taxon>Embryophyta</taxon>
        <taxon>Marchantiophyta</taxon>
        <taxon>Marchantiopsida</taxon>
        <taxon>Marchantiidae</taxon>
        <taxon>Marchantiales</taxon>
        <taxon>Marchantiaceae</taxon>
        <taxon>Marchantia</taxon>
    </lineage>
</organism>
<dbReference type="InterPro" id="IPR023210">
    <property type="entry name" value="NADP_OxRdtase_dom"/>
</dbReference>
<reference evidence="4 5" key="1">
    <citation type="submission" date="2016-03" db="EMBL/GenBank/DDBJ databases">
        <title>Mechanisms controlling the formation of the plant cell surface in tip-growing cells are functionally conserved among land plants.</title>
        <authorList>
            <person name="Honkanen S."/>
            <person name="Jones V.A."/>
            <person name="Morieri G."/>
            <person name="Champion C."/>
            <person name="Hetherington A.J."/>
            <person name="Kelly S."/>
            <person name="Saint-Marcoux D."/>
            <person name="Proust H."/>
            <person name="Prescott H."/>
            <person name="Dolan L."/>
        </authorList>
    </citation>
    <scope>NUCLEOTIDE SEQUENCE [LARGE SCALE GENOMIC DNA]</scope>
    <source>
        <strain evidence="5">cv. Tak-1 and cv. Tak-2</strain>
        <tissue evidence="4">Whole gametophyte</tissue>
    </source>
</reference>
<evidence type="ECO:0000313" key="4">
    <source>
        <dbReference type="EMBL" id="OAE34132.1"/>
    </source>
</evidence>
<dbReference type="Proteomes" id="UP000077202">
    <property type="component" value="Unassembled WGS sequence"/>
</dbReference>
<dbReference type="SUPFAM" id="SSF51430">
    <property type="entry name" value="NAD(P)-linked oxidoreductase"/>
    <property type="match status" value="1"/>
</dbReference>
<dbReference type="InterPro" id="IPR050791">
    <property type="entry name" value="Aldo-Keto_reductase"/>
</dbReference>
<evidence type="ECO:0000313" key="3">
    <source>
        <dbReference type="EMBL" id="BBN14749.1"/>
    </source>
</evidence>
<dbReference type="GO" id="GO:0016491">
    <property type="term" value="F:oxidoreductase activity"/>
    <property type="evidence" value="ECO:0007669"/>
    <property type="project" value="UniProtKB-KW"/>
</dbReference>
<dbReference type="EMBL" id="AP019871">
    <property type="protein sequence ID" value="BBN14749.1"/>
    <property type="molecule type" value="Genomic_DNA"/>
</dbReference>
<evidence type="ECO:0000313" key="5">
    <source>
        <dbReference type="Proteomes" id="UP000077202"/>
    </source>
</evidence>
<keyword evidence="5" id="KW-1185">Reference proteome</keyword>
<protein>
    <recommendedName>
        <fullName evidence="2">NADP-dependent oxidoreductase domain-containing protein</fullName>
    </recommendedName>
</protein>
<dbReference type="PANTHER" id="PTHR43625">
    <property type="entry name" value="AFLATOXIN B1 ALDEHYDE REDUCTASE"/>
    <property type="match status" value="1"/>
</dbReference>
<dbReference type="GO" id="GO:0005737">
    <property type="term" value="C:cytoplasm"/>
    <property type="evidence" value="ECO:0007669"/>
    <property type="project" value="TreeGrafter"/>
</dbReference>
<proteinExistence type="predicted"/>
<sequence length="338" mass="37530">MATAKVALGSQGFQVSPQGLGCMGMSSFYGPQKPEEEMIALIHKAVEHGITLLDTSDVYGPHTNEILVGKAVKGIRDKVQICTKFALHFDGKGMSVRGDPEYVRASCEGSLKRLDVECIDLYYQHRVDTKVPIEITMGELKKLIQEGKIKYIGLSEASAADIRRAHAVHPLTAIQLEYSLWTRDVEDDIIPTCRELGIGIIAYSPLGRGFLSGKNLADLSENDIRKNHPRFSSENFQQNKRFYDKLVAMGAERNCTPGQLALAWVQHKGAIPIPGTTKWENLQQNISSLDIKLTPEDIKALEDAVPHQEVQGDRSSDMSKTWIYTVSPPLESWTGSRH</sequence>
<reference evidence="6" key="3">
    <citation type="journal article" date="2020" name="Curr. Biol.">
        <title>Chromatin organization in early land plants reveals an ancestral association between H3K27me3, transposons, and constitutive heterochromatin.</title>
        <authorList>
            <person name="Montgomery S.A."/>
            <person name="Tanizawa Y."/>
            <person name="Galik B."/>
            <person name="Wang N."/>
            <person name="Ito T."/>
            <person name="Mochizuki T."/>
            <person name="Akimcheva S."/>
            <person name="Bowman J.L."/>
            <person name="Cognat V."/>
            <person name="Marechal-Drouard L."/>
            <person name="Ekker H."/>
            <person name="Hong S.F."/>
            <person name="Kohchi T."/>
            <person name="Lin S.S."/>
            <person name="Liu L.D."/>
            <person name="Nakamura Y."/>
            <person name="Valeeva L.R."/>
            <person name="Shakirov E.V."/>
            <person name="Shippen D.E."/>
            <person name="Wei W.L."/>
            <person name="Yagura M."/>
            <person name="Yamaoka S."/>
            <person name="Yamato K.T."/>
            <person name="Liu C."/>
            <person name="Berger F."/>
        </authorList>
    </citation>
    <scope>NUCLEOTIDE SEQUENCE [LARGE SCALE GENOMIC DNA]</scope>
    <source>
        <strain evidence="6">Tak-1</strain>
    </source>
</reference>
<evidence type="ECO:0000259" key="2">
    <source>
        <dbReference type="Pfam" id="PF00248"/>
    </source>
</evidence>
<dbReference type="CDD" id="cd19145">
    <property type="entry name" value="AKR_AKR13D1"/>
    <property type="match status" value="1"/>
</dbReference>
<evidence type="ECO:0000313" key="6">
    <source>
        <dbReference type="Proteomes" id="UP001162541"/>
    </source>
</evidence>